<gene>
    <name evidence="1" type="ORF">JZ751_014670</name>
</gene>
<dbReference type="AlphaFoldDB" id="A0A8T2N4F4"/>
<evidence type="ECO:0000313" key="2">
    <source>
        <dbReference type="Proteomes" id="UP000824540"/>
    </source>
</evidence>
<dbReference type="EMBL" id="JAFBMS010000237">
    <property type="protein sequence ID" value="KAG9332572.1"/>
    <property type="molecule type" value="Genomic_DNA"/>
</dbReference>
<name>A0A8T2N4F4_9TELE</name>
<sequence length="114" mass="12452">MWGGPETQDNRRNMESRQVFPSMHWGSASQAGHTADDIKGKACQGQLRIWVVPGTSADPAVLLLMSCPLSGSHPSCHFPVRKKQDPRGWGGLMPTGNQRGGILYQRGAVMIDRP</sequence>
<reference evidence="1" key="1">
    <citation type="thesis" date="2021" institute="BYU ScholarsArchive" country="Provo, UT, USA">
        <title>Applications of and Algorithms for Genome Assembly and Genomic Analyses with an Emphasis on Marine Teleosts.</title>
        <authorList>
            <person name="Pickett B.D."/>
        </authorList>
    </citation>
    <scope>NUCLEOTIDE SEQUENCE</scope>
    <source>
        <strain evidence="1">HI-2016</strain>
    </source>
</reference>
<accession>A0A8T2N4F4</accession>
<comment type="caution">
    <text evidence="1">The sequence shown here is derived from an EMBL/GenBank/DDBJ whole genome shotgun (WGS) entry which is preliminary data.</text>
</comment>
<keyword evidence="2" id="KW-1185">Reference proteome</keyword>
<evidence type="ECO:0000313" key="1">
    <source>
        <dbReference type="EMBL" id="KAG9332572.1"/>
    </source>
</evidence>
<protein>
    <submittedName>
        <fullName evidence="1">Uncharacterized protein</fullName>
    </submittedName>
</protein>
<organism evidence="1 2">
    <name type="scientific">Albula glossodonta</name>
    <name type="common">roundjaw bonefish</name>
    <dbReference type="NCBI Taxonomy" id="121402"/>
    <lineage>
        <taxon>Eukaryota</taxon>
        <taxon>Metazoa</taxon>
        <taxon>Chordata</taxon>
        <taxon>Craniata</taxon>
        <taxon>Vertebrata</taxon>
        <taxon>Euteleostomi</taxon>
        <taxon>Actinopterygii</taxon>
        <taxon>Neopterygii</taxon>
        <taxon>Teleostei</taxon>
        <taxon>Albuliformes</taxon>
        <taxon>Albulidae</taxon>
        <taxon>Albula</taxon>
    </lineage>
</organism>
<proteinExistence type="predicted"/>
<dbReference type="Proteomes" id="UP000824540">
    <property type="component" value="Unassembled WGS sequence"/>
</dbReference>